<protein>
    <submittedName>
        <fullName evidence="3">3'-5' exoribonuclease YhaM</fullName>
        <ecNumber evidence="3">3.1.-.-</ecNumber>
    </submittedName>
</protein>
<evidence type="ECO:0000313" key="4">
    <source>
        <dbReference type="Proteomes" id="UP000239471"/>
    </source>
</evidence>
<dbReference type="Gene3D" id="1.10.3210.10">
    <property type="entry name" value="Hypothetical protein af1432"/>
    <property type="match status" value="1"/>
</dbReference>
<dbReference type="SUPFAM" id="SSF109604">
    <property type="entry name" value="HD-domain/PDEase-like"/>
    <property type="match status" value="1"/>
</dbReference>
<feature type="domain" description="HD/PDEase" evidence="2">
    <location>
        <begin position="144"/>
        <end position="278"/>
    </location>
</feature>
<accession>A0A2T0BEB2</accession>
<evidence type="ECO:0000259" key="2">
    <source>
        <dbReference type="SMART" id="SM00471"/>
    </source>
</evidence>
<keyword evidence="4" id="KW-1185">Reference proteome</keyword>
<dbReference type="AlphaFoldDB" id="A0A2T0BEB2"/>
<dbReference type="OrthoDB" id="9778453at2"/>
<dbReference type="InterPro" id="IPR003607">
    <property type="entry name" value="HD/PDEase_dom"/>
</dbReference>
<comment type="caution">
    <text evidence="3">The sequence shown here is derived from an EMBL/GenBank/DDBJ whole genome shotgun (WGS) entry which is preliminary data.</text>
</comment>
<dbReference type="GO" id="GO:0031125">
    <property type="term" value="P:rRNA 3'-end processing"/>
    <property type="evidence" value="ECO:0007669"/>
    <property type="project" value="TreeGrafter"/>
</dbReference>
<proteinExistence type="predicted"/>
<keyword evidence="1 3" id="KW-0378">Hydrolase</keyword>
<dbReference type="EC" id="3.1.-.-" evidence="3"/>
<dbReference type="PANTHER" id="PTHR37294:SF1">
    <property type="entry name" value="3'-5' EXORIBONUCLEASE YHAM"/>
    <property type="match status" value="1"/>
</dbReference>
<dbReference type="CDD" id="cd00077">
    <property type="entry name" value="HDc"/>
    <property type="match status" value="1"/>
</dbReference>
<dbReference type="SMART" id="SM00471">
    <property type="entry name" value="HDc"/>
    <property type="match status" value="1"/>
</dbReference>
<name>A0A2T0BEB2_9CLOT</name>
<dbReference type="Proteomes" id="UP000239471">
    <property type="component" value="Unassembled WGS sequence"/>
</dbReference>
<dbReference type="EMBL" id="PVXQ01000018">
    <property type="protein sequence ID" value="PRR82240.1"/>
    <property type="molecule type" value="Genomic_DNA"/>
</dbReference>
<sequence length="298" mass="33825">MKIERLKDCKWGEKVEIPLMINKVLVGRGLLTSIYAGDKDMEIKCFIKTDGVKLEVGKVILAKGNFSEPFKPSSFQFVEEYDINEFLPSVQRPIEDIMKEIELLSMEEIVSSEAKQLDNYFFSNEHFVEKFKCGIGGVFNHHNYRGGLAEHTLGVMTLSKYLAYKYDIRYKEIAILGAKIHDIGKVYEMVYDAPFSYTLKGSLQGHIVMGIVMVEKAFAENPDAYSEEFKERIKAIIVEHHGKVEYGSPVAPKTQEAHVVHYADYVDANMNKLAIVSEGVEPGTWSGFDKRVDGKLFL</sequence>
<gene>
    <name evidence="3" type="primary">yhaM</name>
    <name evidence="3" type="ORF">CLVI_19000</name>
</gene>
<organism evidence="3 4">
    <name type="scientific">Clostridium vincentii</name>
    <dbReference type="NCBI Taxonomy" id="52704"/>
    <lineage>
        <taxon>Bacteria</taxon>
        <taxon>Bacillati</taxon>
        <taxon>Bacillota</taxon>
        <taxon>Clostridia</taxon>
        <taxon>Eubacteriales</taxon>
        <taxon>Clostridiaceae</taxon>
        <taxon>Clostridium</taxon>
    </lineage>
</organism>
<dbReference type="GO" id="GO:0016787">
    <property type="term" value="F:hydrolase activity"/>
    <property type="evidence" value="ECO:0007669"/>
    <property type="project" value="UniProtKB-KW"/>
</dbReference>
<evidence type="ECO:0000256" key="1">
    <source>
        <dbReference type="ARBA" id="ARBA00022801"/>
    </source>
</evidence>
<dbReference type="RefSeq" id="WP_106059876.1">
    <property type="nucleotide sequence ID" value="NZ_PVXQ01000018.1"/>
</dbReference>
<dbReference type="InterPro" id="IPR006674">
    <property type="entry name" value="HD_domain"/>
</dbReference>
<dbReference type="Pfam" id="PF01966">
    <property type="entry name" value="HD"/>
    <property type="match status" value="1"/>
</dbReference>
<dbReference type="PANTHER" id="PTHR37294">
    <property type="entry name" value="3'-5' EXORIBONUCLEASE YHAM"/>
    <property type="match status" value="1"/>
</dbReference>
<reference evidence="3 4" key="1">
    <citation type="submission" date="2018-03" db="EMBL/GenBank/DDBJ databases">
        <title>Genome sequence of Clostridium vincentii DSM 10228.</title>
        <authorList>
            <person name="Poehlein A."/>
            <person name="Daniel R."/>
        </authorList>
    </citation>
    <scope>NUCLEOTIDE SEQUENCE [LARGE SCALE GENOMIC DNA]</scope>
    <source>
        <strain evidence="3 4">DSM 10228</strain>
    </source>
</reference>
<dbReference type="InterPro" id="IPR050798">
    <property type="entry name" value="YhaM_exoribonuc/phosphodiest"/>
</dbReference>
<evidence type="ECO:0000313" key="3">
    <source>
        <dbReference type="EMBL" id="PRR82240.1"/>
    </source>
</evidence>